<dbReference type="PANTHER" id="PTHR39338">
    <property type="entry name" value="BLL5662 PROTEIN-RELATED"/>
    <property type="match status" value="1"/>
</dbReference>
<evidence type="ECO:0000256" key="1">
    <source>
        <dbReference type="SAM" id="MobiDB-lite"/>
    </source>
</evidence>
<feature type="region of interest" description="Disordered" evidence="1">
    <location>
        <begin position="126"/>
        <end position="151"/>
    </location>
</feature>
<evidence type="ECO:0008006" key="4">
    <source>
        <dbReference type="Google" id="ProtNLM"/>
    </source>
</evidence>
<dbReference type="EMBL" id="JANUGU010000008">
    <property type="protein sequence ID" value="MCS0660293.1"/>
    <property type="molecule type" value="Genomic_DNA"/>
</dbReference>
<evidence type="ECO:0000313" key="2">
    <source>
        <dbReference type="EMBL" id="MCS0660293.1"/>
    </source>
</evidence>
<dbReference type="PANTHER" id="PTHR39338:SF7">
    <property type="entry name" value="BLL6692 PROTEIN"/>
    <property type="match status" value="1"/>
</dbReference>
<comment type="caution">
    <text evidence="2">The sequence shown here is derived from an EMBL/GenBank/DDBJ whole genome shotgun (WGS) entry which is preliminary data.</text>
</comment>
<sequence length="389" mass="45325">MLIDFFYTLRDARVPVTIREFLTLLEAMRKNVISPSLDDFYWLARLTLVKDEAHFDKFDRAFGAYFKGIEAVFENPDEIPLDWLVKRLQRELTPEQVAQIEKLGYDKLAERLKQLLAEQKERHEGGSRWIGTGGTSPFGNSGANPEGIRIGGKGGRRSAVKVWDQRAYRDYDGERELGIRNIKVALRRLRRFARQGAAEELALDDTIRATASNAGYLDIRMQPERKNRIKVLMLLDVGGTMDDHVERTEELFSAAKSEFKNMEFYYFHNCVYDYLWKNNRRRHAERSPTWDVLRKYPPDTRLIFVGDATMSPYEIVQPGGSVEYHNEEAGAEWLARFCHAFPKFAWLNPEPENLWQYRQSISIIRQIVSNRMFPVTIDGLERAMRTLSR</sequence>
<name>A0ABT2D4M6_9BURK</name>
<organism evidence="2 3">
    <name type="scientific">Massilia terrae</name>
    <dbReference type="NCBI Taxonomy" id="1811224"/>
    <lineage>
        <taxon>Bacteria</taxon>
        <taxon>Pseudomonadati</taxon>
        <taxon>Pseudomonadota</taxon>
        <taxon>Betaproteobacteria</taxon>
        <taxon>Burkholderiales</taxon>
        <taxon>Oxalobacteraceae</taxon>
        <taxon>Telluria group</taxon>
        <taxon>Massilia</taxon>
    </lineage>
</organism>
<protein>
    <recommendedName>
        <fullName evidence="4">VWA domain-containing protein</fullName>
    </recommendedName>
</protein>
<proteinExistence type="predicted"/>
<accession>A0ABT2D4M6</accession>
<dbReference type="RefSeq" id="WP_258813488.1">
    <property type="nucleotide sequence ID" value="NZ_JANUGU010000008.1"/>
</dbReference>
<gene>
    <name evidence="2" type="ORF">NX778_19650</name>
</gene>
<keyword evidence="3" id="KW-1185">Reference proteome</keyword>
<evidence type="ECO:0000313" key="3">
    <source>
        <dbReference type="Proteomes" id="UP001204621"/>
    </source>
</evidence>
<reference evidence="2 3" key="1">
    <citation type="submission" date="2022-08" db="EMBL/GenBank/DDBJ databases">
        <title>Reclassification of Massilia species as members of the genera Telluria, Duganella, Pseudoduganella, Mokoshia gen. nov. and Zemynaea gen. nov. using orthogonal and non-orthogonal genome-based approaches.</title>
        <authorList>
            <person name="Bowman J.P."/>
        </authorList>
    </citation>
    <scope>NUCLEOTIDE SEQUENCE [LARGE SCALE GENOMIC DNA]</scope>
    <source>
        <strain evidence="2 3">JCM 31606</strain>
    </source>
</reference>
<dbReference type="Proteomes" id="UP001204621">
    <property type="component" value="Unassembled WGS sequence"/>
</dbReference>